<reference evidence="2" key="1">
    <citation type="journal article" date="2019" name="Int. J. Syst. Evol. Microbiol.">
        <title>The Global Catalogue of Microorganisms (GCM) 10K type strain sequencing project: providing services to taxonomists for standard genome sequencing and annotation.</title>
        <authorList>
            <consortium name="The Broad Institute Genomics Platform"/>
            <consortium name="The Broad Institute Genome Sequencing Center for Infectious Disease"/>
            <person name="Wu L."/>
            <person name="Ma J."/>
        </authorList>
    </citation>
    <scope>NUCLEOTIDE SEQUENCE [LARGE SCALE GENOMIC DNA]</scope>
    <source>
        <strain evidence="2">CGMCC 1.15353</strain>
    </source>
</reference>
<dbReference type="Pfam" id="PF09963">
    <property type="entry name" value="DUF2197"/>
    <property type="match status" value="1"/>
</dbReference>
<dbReference type="InterPro" id="IPR019241">
    <property type="entry name" value="DUF2197"/>
</dbReference>
<dbReference type="Proteomes" id="UP000642571">
    <property type="component" value="Unassembled WGS sequence"/>
</dbReference>
<proteinExistence type="predicted"/>
<dbReference type="EMBL" id="BMIN01000013">
    <property type="protein sequence ID" value="GGD19445.1"/>
    <property type="molecule type" value="Genomic_DNA"/>
</dbReference>
<evidence type="ECO:0000313" key="2">
    <source>
        <dbReference type="Proteomes" id="UP000642571"/>
    </source>
</evidence>
<accession>A0ABQ1Q9A4</accession>
<evidence type="ECO:0000313" key="1">
    <source>
        <dbReference type="EMBL" id="GGD19445.1"/>
    </source>
</evidence>
<protein>
    <recommendedName>
        <fullName evidence="3">DUF2197 domain-containing protein</fullName>
    </recommendedName>
</protein>
<organism evidence="1 2">
    <name type="scientific">Pontibacillus salipaludis</name>
    <dbReference type="NCBI Taxonomy" id="1697394"/>
    <lineage>
        <taxon>Bacteria</taxon>
        <taxon>Bacillati</taxon>
        <taxon>Bacillota</taxon>
        <taxon>Bacilli</taxon>
        <taxon>Bacillales</taxon>
        <taxon>Bacillaceae</taxon>
        <taxon>Pontibacillus</taxon>
    </lineage>
</organism>
<name>A0ABQ1Q9A4_9BACI</name>
<comment type="caution">
    <text evidence="1">The sequence shown here is derived from an EMBL/GenBank/DDBJ whole genome shotgun (WGS) entry which is preliminary data.</text>
</comment>
<keyword evidence="2" id="KW-1185">Reference proteome</keyword>
<gene>
    <name evidence="1" type="ORF">GCM10011389_28910</name>
</gene>
<sequence>MRVKCVLCDDVHSIDGNSLQAKRMRNKRIHTYMCPTCNDRIGEKTNARKATGNFNLYREPKNDESLI</sequence>
<evidence type="ECO:0008006" key="3">
    <source>
        <dbReference type="Google" id="ProtNLM"/>
    </source>
</evidence>
<dbReference type="RefSeq" id="WP_188654926.1">
    <property type="nucleotide sequence ID" value="NZ_BMIN01000013.1"/>
</dbReference>